<proteinExistence type="predicted"/>
<dbReference type="Proteomes" id="UP000184216">
    <property type="component" value="Unassembled WGS sequence"/>
</dbReference>
<evidence type="ECO:0000313" key="1">
    <source>
        <dbReference type="EMBL" id="OXB04391.1"/>
    </source>
</evidence>
<organism evidence="1 4">
    <name type="scientific">Flavobacterium pectinovorum</name>
    <dbReference type="NCBI Taxonomy" id="29533"/>
    <lineage>
        <taxon>Bacteria</taxon>
        <taxon>Pseudomonadati</taxon>
        <taxon>Bacteroidota</taxon>
        <taxon>Flavobacteriia</taxon>
        <taxon>Flavobacteriales</taxon>
        <taxon>Flavobacteriaceae</taxon>
        <taxon>Flavobacterium</taxon>
    </lineage>
</organism>
<accession>A0AB36P0D0</accession>
<dbReference type="Proteomes" id="UP000198431">
    <property type="component" value="Unassembled WGS sequence"/>
</dbReference>
<dbReference type="EMBL" id="FRBX01000001">
    <property type="protein sequence ID" value="SHL56651.1"/>
    <property type="molecule type" value="Genomic_DNA"/>
</dbReference>
<evidence type="ECO:0000313" key="2">
    <source>
        <dbReference type="EMBL" id="SHL56651.1"/>
    </source>
</evidence>
<gene>
    <name evidence="1" type="ORF">B0A72_12915</name>
    <name evidence="2" type="ORF">SAMN05444387_0932</name>
</gene>
<dbReference type="EMBL" id="MUHB01000010">
    <property type="protein sequence ID" value="OXB04391.1"/>
    <property type="molecule type" value="Genomic_DNA"/>
</dbReference>
<sequence>MKIVDIFAPALFSFHYDEEVDNEYDRLMDNWTDVSYLRKYAISNAITDVTKFVNDRLRDAEEIQDLLDEITTNQQPLEYYFRPLFDNEGGIKTLSLQKGKIKKNGIRLYAVKIDENCFVITGGAIKMSQAMQDHADSNNELTKIKNAKDYLQENSVVDEDSFYELINEQNE</sequence>
<reference evidence="1 4" key="1">
    <citation type="submission" date="2016-11" db="EMBL/GenBank/DDBJ databases">
        <title>Whole genomes of Flavobacteriaceae.</title>
        <authorList>
            <person name="Stine C."/>
            <person name="Li C."/>
            <person name="Tadesse D."/>
        </authorList>
    </citation>
    <scope>NUCLEOTIDE SEQUENCE [LARGE SCALE GENOMIC DNA]</scope>
    <source>
        <strain evidence="1 4">ATCC 19366</strain>
    </source>
</reference>
<keyword evidence="3" id="KW-1185">Reference proteome</keyword>
<dbReference type="AlphaFoldDB" id="A0AB36P0D0"/>
<evidence type="ECO:0000313" key="3">
    <source>
        <dbReference type="Proteomes" id="UP000184216"/>
    </source>
</evidence>
<protein>
    <submittedName>
        <fullName evidence="1">Uncharacterized protein</fullName>
    </submittedName>
</protein>
<comment type="caution">
    <text evidence="1">The sequence shown here is derived from an EMBL/GenBank/DDBJ whole genome shotgun (WGS) entry which is preliminary data.</text>
</comment>
<evidence type="ECO:0000313" key="4">
    <source>
        <dbReference type="Proteomes" id="UP000198431"/>
    </source>
</evidence>
<dbReference type="RefSeq" id="WP_073393897.1">
    <property type="nucleotide sequence ID" value="NZ_FRBX01000001.1"/>
</dbReference>
<name>A0AB36P0D0_9FLAO</name>
<reference evidence="2 3" key="2">
    <citation type="submission" date="2016-11" db="EMBL/GenBank/DDBJ databases">
        <authorList>
            <person name="Varghese N."/>
            <person name="Submissions S."/>
        </authorList>
    </citation>
    <scope>NUCLEOTIDE SEQUENCE [LARGE SCALE GENOMIC DNA]</scope>
    <source>
        <strain evidence="2 3">DSM 6368</strain>
    </source>
</reference>